<dbReference type="Pfam" id="PF00534">
    <property type="entry name" value="Glycos_transf_1"/>
    <property type="match status" value="1"/>
</dbReference>
<dbReference type="Proteomes" id="UP000244649">
    <property type="component" value="Unassembled WGS sequence"/>
</dbReference>
<dbReference type="Pfam" id="PF13439">
    <property type="entry name" value="Glyco_transf_4"/>
    <property type="match status" value="1"/>
</dbReference>
<reference evidence="5 6" key="1">
    <citation type="submission" date="2018-04" db="EMBL/GenBank/DDBJ databases">
        <authorList>
            <person name="Go L.Y."/>
            <person name="Mitchell J.A."/>
        </authorList>
    </citation>
    <scope>NUCLEOTIDE SEQUENCE [LARGE SCALE GENOMIC DNA]</scope>
    <source>
        <strain evidence="5 6">TPD7010</strain>
    </source>
</reference>
<keyword evidence="2" id="KW-0808">Transferase</keyword>
<dbReference type="GO" id="GO:0016757">
    <property type="term" value="F:glycosyltransferase activity"/>
    <property type="evidence" value="ECO:0007669"/>
    <property type="project" value="UniProtKB-KW"/>
</dbReference>
<comment type="caution">
    <text evidence="5">The sequence shown here is derived from an EMBL/GenBank/DDBJ whole genome shotgun (WGS) entry which is preliminary data.</text>
</comment>
<accession>A0A2T7WY77</accession>
<evidence type="ECO:0000313" key="5">
    <source>
        <dbReference type="EMBL" id="PVE79771.1"/>
    </source>
</evidence>
<name>A0A2T7WY77_MICTE</name>
<dbReference type="PANTHER" id="PTHR46401:SF2">
    <property type="entry name" value="GLYCOSYLTRANSFERASE WBBK-RELATED"/>
    <property type="match status" value="1"/>
</dbReference>
<evidence type="ECO:0000256" key="1">
    <source>
        <dbReference type="ARBA" id="ARBA00022676"/>
    </source>
</evidence>
<dbReference type="AlphaFoldDB" id="A0A2T7WY77"/>
<gene>
    <name evidence="5" type="ORF">DC432_00510</name>
</gene>
<dbReference type="EMBL" id="QDFT01000001">
    <property type="protein sequence ID" value="PVE79771.1"/>
    <property type="molecule type" value="Genomic_DNA"/>
</dbReference>
<keyword evidence="1" id="KW-0328">Glycosyltransferase</keyword>
<dbReference type="CDD" id="cd03809">
    <property type="entry name" value="GT4_MtfB-like"/>
    <property type="match status" value="1"/>
</dbReference>
<evidence type="ECO:0000256" key="2">
    <source>
        <dbReference type="ARBA" id="ARBA00022679"/>
    </source>
</evidence>
<evidence type="ECO:0000313" key="6">
    <source>
        <dbReference type="Proteomes" id="UP000244649"/>
    </source>
</evidence>
<dbReference type="Gene3D" id="3.40.50.2000">
    <property type="entry name" value="Glycogen Phosphorylase B"/>
    <property type="match status" value="2"/>
</dbReference>
<organism evidence="5 6">
    <name type="scientific">Microbacterium testaceum</name>
    <name type="common">Aureobacterium testaceum</name>
    <name type="synonym">Brevibacterium testaceum</name>
    <dbReference type="NCBI Taxonomy" id="2033"/>
    <lineage>
        <taxon>Bacteria</taxon>
        <taxon>Bacillati</taxon>
        <taxon>Actinomycetota</taxon>
        <taxon>Actinomycetes</taxon>
        <taxon>Micrococcales</taxon>
        <taxon>Microbacteriaceae</taxon>
        <taxon>Microbacterium</taxon>
    </lineage>
</organism>
<dbReference type="PANTHER" id="PTHR46401">
    <property type="entry name" value="GLYCOSYLTRANSFERASE WBBK-RELATED"/>
    <property type="match status" value="1"/>
</dbReference>
<feature type="domain" description="Glycosyltransferase subfamily 4-like N-terminal" evidence="4">
    <location>
        <begin position="58"/>
        <end position="208"/>
    </location>
</feature>
<evidence type="ECO:0000259" key="3">
    <source>
        <dbReference type="Pfam" id="PF00534"/>
    </source>
</evidence>
<dbReference type="InterPro" id="IPR001296">
    <property type="entry name" value="Glyco_trans_1"/>
</dbReference>
<dbReference type="InterPro" id="IPR028098">
    <property type="entry name" value="Glyco_trans_4-like_N"/>
</dbReference>
<dbReference type="PROSITE" id="PS51257">
    <property type="entry name" value="PROKAR_LIPOPROTEIN"/>
    <property type="match status" value="1"/>
</dbReference>
<proteinExistence type="predicted"/>
<evidence type="ECO:0000259" key="4">
    <source>
        <dbReference type="Pfam" id="PF13439"/>
    </source>
</evidence>
<dbReference type="SUPFAM" id="SSF53756">
    <property type="entry name" value="UDP-Glycosyltransferase/glycogen phosphorylase"/>
    <property type="match status" value="1"/>
</dbReference>
<sequence length="396" mass="42987">MPRPRGPRPSCSPAAACGCSTICATRPSRRRRERAPDAARKDHAMTVAINGRFLIDSFGGVRRFATELTHHLAASRDDVVVLAPSSADTTDLDGVRVQTVGRLAGPAWEQFELPRWLRGHGSPLLLNFANIAPVFWRHQVTVLHDIAPAIRPQDFTLPFRVQWQLAVRFGMLRRGQHLVTVSHASQREIAERFGVDASTIEVVYEGADSLPVPPAPDRTGARTRVVAFGRHGAAKNTHAVLDAVAQLPADSDIDVEFVGKLDPELEPYAAAKGIPADRLRWTGPVSDTELAAAFARADAFVWPSLHEGFGLPPLEAQRLGAPVLASDIPINREILGDSARYFPATEPAALARLLTEISTSAELRAALSGASRANAEKFTWDATTSAWNAIIARRAR</sequence>
<protein>
    <submittedName>
        <fullName evidence="5">Uncharacterized protein</fullName>
    </submittedName>
</protein>
<feature type="domain" description="Glycosyl transferase family 1" evidence="3">
    <location>
        <begin position="225"/>
        <end position="371"/>
    </location>
</feature>
<dbReference type="GO" id="GO:0009103">
    <property type="term" value="P:lipopolysaccharide biosynthetic process"/>
    <property type="evidence" value="ECO:0007669"/>
    <property type="project" value="TreeGrafter"/>
</dbReference>